<keyword evidence="4" id="KW-1185">Reference proteome</keyword>
<feature type="coiled-coil region" evidence="1">
    <location>
        <begin position="384"/>
        <end position="555"/>
    </location>
</feature>
<organism evidence="3 4">
    <name type="scientific">Periplaneta americana</name>
    <name type="common">American cockroach</name>
    <name type="synonym">Blatta americana</name>
    <dbReference type="NCBI Taxonomy" id="6978"/>
    <lineage>
        <taxon>Eukaryota</taxon>
        <taxon>Metazoa</taxon>
        <taxon>Ecdysozoa</taxon>
        <taxon>Arthropoda</taxon>
        <taxon>Hexapoda</taxon>
        <taxon>Insecta</taxon>
        <taxon>Pterygota</taxon>
        <taxon>Neoptera</taxon>
        <taxon>Polyneoptera</taxon>
        <taxon>Dictyoptera</taxon>
        <taxon>Blattodea</taxon>
        <taxon>Blattoidea</taxon>
        <taxon>Blattidae</taxon>
        <taxon>Blattinae</taxon>
        <taxon>Periplaneta</taxon>
    </lineage>
</organism>
<evidence type="ECO:0000313" key="3">
    <source>
        <dbReference type="EMBL" id="KAJ4450853.1"/>
    </source>
</evidence>
<proteinExistence type="predicted"/>
<dbReference type="EMBL" id="JAJSOF020000001">
    <property type="protein sequence ID" value="KAJ4450853.1"/>
    <property type="molecule type" value="Genomic_DNA"/>
</dbReference>
<sequence>MAGLCEGGNEPPGSLKASNGLKQGDALSPLLFNFALEYAIRKVQGNREGLELNGLHQLLVYVEDVNMLGEKPQTIRENTGILFEGSKAIGLKSNYHSVQSRAPDSLVDNEAFGDERISARPTCSRASISYMPRISSIPRKNTASNIDMASTNKSPHKRTASKGPLITDKQNKRGFEIQFLTKKKKLGVLKQELLDKQKSVLEIYSTLADIREKVLDATGKDLGPLEEIKLIDLGNMRDVLAQDDPPPTMKHQTEGVNELIELSSDFMEKLEEKLQAIPDCYVEFCTNVLKTRNTAFENLLNMNGSNAEGDETKLHEHLEKCVHEGDDLFKQLEDTKATQTQAITELLSDIRNVMTVQISTLENQTPSKHELSLQQKVDLLVVENTDLTQKLKACVEELEAERDKGNVLKDRKSSMDLQLITARQKLRDMEQKLSSDEGKVTQLQSQMKVLEGQLKIRETAFENKTKELTKINKIANDQVTKLEKQRESLELRVLDLKKSLTTKEEEAVAAITGLQNKINEVTQRLEEEHNLNEARLQLESELSISEQRMLEVEEKGRQLAEMAEKTKTIVVSGEENKVLLQVLRAVSSHFIDLLNMEQQVLMEKSLQ</sequence>
<name>A0ABQ8TVY6_PERAM</name>
<reference evidence="3 4" key="1">
    <citation type="journal article" date="2022" name="Allergy">
        <title>Genome assembly and annotation of Periplaneta americana reveal a comprehensive cockroach allergen profile.</title>
        <authorList>
            <person name="Wang L."/>
            <person name="Xiong Q."/>
            <person name="Saelim N."/>
            <person name="Wang L."/>
            <person name="Nong W."/>
            <person name="Wan A.T."/>
            <person name="Shi M."/>
            <person name="Liu X."/>
            <person name="Cao Q."/>
            <person name="Hui J.H.L."/>
            <person name="Sookrung N."/>
            <person name="Leung T.F."/>
            <person name="Tungtrongchitr A."/>
            <person name="Tsui S.K.W."/>
        </authorList>
    </citation>
    <scope>NUCLEOTIDE SEQUENCE [LARGE SCALE GENOMIC DNA]</scope>
    <source>
        <strain evidence="3">PWHHKU_190912</strain>
    </source>
</reference>
<protein>
    <submittedName>
        <fullName evidence="3">Uncharacterized protein</fullName>
    </submittedName>
</protein>
<comment type="caution">
    <text evidence="3">The sequence shown here is derived from an EMBL/GenBank/DDBJ whole genome shotgun (WGS) entry which is preliminary data.</text>
</comment>
<evidence type="ECO:0000256" key="2">
    <source>
        <dbReference type="SAM" id="MobiDB-lite"/>
    </source>
</evidence>
<dbReference type="Proteomes" id="UP001148838">
    <property type="component" value="Unassembled WGS sequence"/>
</dbReference>
<accession>A0ABQ8TVY6</accession>
<feature type="region of interest" description="Disordered" evidence="2">
    <location>
        <begin position="145"/>
        <end position="166"/>
    </location>
</feature>
<evidence type="ECO:0000313" key="4">
    <source>
        <dbReference type="Proteomes" id="UP001148838"/>
    </source>
</evidence>
<evidence type="ECO:0000256" key="1">
    <source>
        <dbReference type="SAM" id="Coils"/>
    </source>
</evidence>
<keyword evidence="1" id="KW-0175">Coiled coil</keyword>
<gene>
    <name evidence="3" type="ORF">ANN_02284</name>
</gene>
<feature type="region of interest" description="Disordered" evidence="2">
    <location>
        <begin position="1"/>
        <end position="20"/>
    </location>
</feature>